<dbReference type="PANTHER" id="PTHR32410:SF163">
    <property type="entry name" value="DC1 DOMAIN-CONTAINING PROTEIN"/>
    <property type="match status" value="1"/>
</dbReference>
<dbReference type="InterPro" id="IPR053192">
    <property type="entry name" value="Vacuole_Formation_Reg"/>
</dbReference>
<dbReference type="InterPro" id="IPR004146">
    <property type="entry name" value="DC1"/>
</dbReference>
<feature type="domain" description="DC1" evidence="2">
    <location>
        <begin position="387"/>
        <end position="428"/>
    </location>
</feature>
<accession>A0A2N9GBW6</accession>
<proteinExistence type="predicted"/>
<dbReference type="EMBL" id="OIVN01001712">
    <property type="protein sequence ID" value="SPC96869.1"/>
    <property type="molecule type" value="Genomic_DNA"/>
</dbReference>
<evidence type="ECO:0000256" key="1">
    <source>
        <dbReference type="ARBA" id="ARBA00022737"/>
    </source>
</evidence>
<name>A0A2N9GBW6_FAGSY</name>
<dbReference type="AlphaFoldDB" id="A0A2N9GBW6"/>
<organism evidence="3">
    <name type="scientific">Fagus sylvatica</name>
    <name type="common">Beechnut</name>
    <dbReference type="NCBI Taxonomy" id="28930"/>
    <lineage>
        <taxon>Eukaryota</taxon>
        <taxon>Viridiplantae</taxon>
        <taxon>Streptophyta</taxon>
        <taxon>Embryophyta</taxon>
        <taxon>Tracheophyta</taxon>
        <taxon>Spermatophyta</taxon>
        <taxon>Magnoliopsida</taxon>
        <taxon>eudicotyledons</taxon>
        <taxon>Gunneridae</taxon>
        <taxon>Pentapetalae</taxon>
        <taxon>rosids</taxon>
        <taxon>fabids</taxon>
        <taxon>Fagales</taxon>
        <taxon>Fagaceae</taxon>
        <taxon>Fagus</taxon>
    </lineage>
</organism>
<dbReference type="Gene3D" id="3.30.60.20">
    <property type="match status" value="1"/>
</dbReference>
<feature type="domain" description="DC1" evidence="2">
    <location>
        <begin position="183"/>
        <end position="232"/>
    </location>
</feature>
<dbReference type="Pfam" id="PF03107">
    <property type="entry name" value="C1_2"/>
    <property type="match status" value="6"/>
</dbReference>
<dbReference type="SUPFAM" id="SSF57889">
    <property type="entry name" value="Cysteine-rich domain"/>
    <property type="match status" value="4"/>
</dbReference>
<evidence type="ECO:0000313" key="3">
    <source>
        <dbReference type="EMBL" id="SPC96869.1"/>
    </source>
</evidence>
<dbReference type="PANTHER" id="PTHR32410">
    <property type="entry name" value="CYSTEINE/HISTIDINE-RICH C1 DOMAIN FAMILY PROTEIN"/>
    <property type="match status" value="1"/>
</dbReference>
<evidence type="ECO:0000259" key="2">
    <source>
        <dbReference type="Pfam" id="PF03107"/>
    </source>
</evidence>
<feature type="domain" description="DC1" evidence="2">
    <location>
        <begin position="438"/>
        <end position="486"/>
    </location>
</feature>
<feature type="domain" description="DC1" evidence="2">
    <location>
        <begin position="277"/>
        <end position="321"/>
    </location>
</feature>
<sequence length="497" mass="58078">MDHLQHFCHDKHPLVYNKNETRGYLSCRGCREAVYGPSYSCKECSLLYNNYVHHKSCAELPLGLDHPLHPKHPLILFPKWRYQKKEFPFENVKCEVCKEVESSQYSYGCSRCNFNIHIKCASIPPTMESEVHNHQLTPFWKWIKFTCDLCGKEGTGIPNQCASCSFWTDKSCASCLRRVKVIRHEHPLDLIHSLEVHQSDSRFCQICVRKVDTDYGLYYCSECDFIAHLNCAMDWRNREELKDEESTEQSVETAAFEVKKHNVGKDGTKIATEIKHFSHEHDLKLSDEVQNNKICNGCVRAIHPPFYSCGKCSFFLHKSCVELPRRKRHPLHQHSLTLLQEAPYYKGRFWCDACWQSCNGFTYHCKTCNFYLDVQCSLISDILTHEGHEHRLILSNTPYNQKCNGCDYESKNLFRCTTCGFALDFRCATLPLTTRYEQHEHPFTLCYTAEDDSGEYYCDICEEERNPKHWFYYCTDCSYPAHCRCILGEEPNVKSHI</sequence>
<dbReference type="InterPro" id="IPR046349">
    <property type="entry name" value="C1-like_sf"/>
</dbReference>
<protein>
    <recommendedName>
        <fullName evidence="2">DC1 domain-containing protein</fullName>
    </recommendedName>
</protein>
<feature type="domain" description="DC1" evidence="2">
    <location>
        <begin position="67"/>
        <end position="121"/>
    </location>
</feature>
<feature type="domain" description="DC1" evidence="2">
    <location>
        <begin position="330"/>
        <end position="376"/>
    </location>
</feature>
<reference evidence="3" key="1">
    <citation type="submission" date="2018-02" db="EMBL/GenBank/DDBJ databases">
        <authorList>
            <person name="Cohen D.B."/>
            <person name="Kent A.D."/>
        </authorList>
    </citation>
    <scope>NUCLEOTIDE SEQUENCE</scope>
</reference>
<gene>
    <name evidence="3" type="ORF">FSB_LOCUS24751</name>
</gene>
<keyword evidence="1" id="KW-0677">Repeat</keyword>